<evidence type="ECO:0000256" key="5">
    <source>
        <dbReference type="ARBA" id="ARBA00020555"/>
    </source>
</evidence>
<dbReference type="InterPro" id="IPR032466">
    <property type="entry name" value="Metal_Hydrolase"/>
</dbReference>
<dbReference type="Gene3D" id="1.10.2020.10">
    <property type="entry name" value="uronate isomerase, domain 2, chain A"/>
    <property type="match status" value="1"/>
</dbReference>
<dbReference type="AlphaFoldDB" id="X0WRJ4"/>
<dbReference type="GO" id="GO:0042840">
    <property type="term" value="P:D-glucuronate catabolic process"/>
    <property type="evidence" value="ECO:0007669"/>
    <property type="project" value="TreeGrafter"/>
</dbReference>
<comment type="similarity">
    <text evidence="3">Belongs to the metallo-dependent hydrolases superfamily. Uronate isomerase family.</text>
</comment>
<dbReference type="Pfam" id="PF02614">
    <property type="entry name" value="UxaC"/>
    <property type="match status" value="1"/>
</dbReference>
<feature type="non-terminal residue" evidence="7">
    <location>
        <position position="258"/>
    </location>
</feature>
<keyword evidence="6" id="KW-0413">Isomerase</keyword>
<evidence type="ECO:0000256" key="6">
    <source>
        <dbReference type="ARBA" id="ARBA00023235"/>
    </source>
</evidence>
<dbReference type="PANTHER" id="PTHR30068:SF4">
    <property type="entry name" value="URONATE ISOMERASE"/>
    <property type="match status" value="1"/>
</dbReference>
<organism evidence="7">
    <name type="scientific">marine sediment metagenome</name>
    <dbReference type="NCBI Taxonomy" id="412755"/>
    <lineage>
        <taxon>unclassified sequences</taxon>
        <taxon>metagenomes</taxon>
        <taxon>ecological metagenomes</taxon>
    </lineage>
</organism>
<name>X0WRJ4_9ZZZZ</name>
<dbReference type="EC" id="5.3.1.12" evidence="4"/>
<gene>
    <name evidence="7" type="ORF">S01H1_53890</name>
</gene>
<evidence type="ECO:0000256" key="3">
    <source>
        <dbReference type="ARBA" id="ARBA00008397"/>
    </source>
</evidence>
<evidence type="ECO:0000313" key="7">
    <source>
        <dbReference type="EMBL" id="GAG27153.1"/>
    </source>
</evidence>
<comment type="pathway">
    <text evidence="2">Carbohydrate metabolism; pentose and glucuronate interconversion.</text>
</comment>
<sequence>HEYAEGMPIVDFHCHLSPPEISGDKRWENLAQVWLHGDHYKWRAMRSNGVEERFCTGDATDWEKFEKWAGTMPYLLRNPLYHWCHLELARYFGITDRILSPETAKGIWEECNGKLSEPDMSARGLMKKSNVVLACTTDDPVDNLEHHQVIAADDSFQIQVLPAWRPDRGMAVEDTGSFNEWVDKLGEKADLVIRDFTSYMDALRKRHDVFHSMGCRLSDHGVETVYAADYTDSEIGAIFAKVRGGGDLADQEVFKFKS</sequence>
<accession>X0WRJ4</accession>
<evidence type="ECO:0000256" key="1">
    <source>
        <dbReference type="ARBA" id="ARBA00001165"/>
    </source>
</evidence>
<dbReference type="SUPFAM" id="SSF51556">
    <property type="entry name" value="Metallo-dependent hydrolases"/>
    <property type="match status" value="1"/>
</dbReference>
<dbReference type="InterPro" id="IPR003766">
    <property type="entry name" value="Uronate_isomerase"/>
</dbReference>
<dbReference type="EMBL" id="BARS01034923">
    <property type="protein sequence ID" value="GAG27153.1"/>
    <property type="molecule type" value="Genomic_DNA"/>
</dbReference>
<reference evidence="7" key="1">
    <citation type="journal article" date="2014" name="Front. Microbiol.">
        <title>High frequency of phylogenetically diverse reductive dehalogenase-homologous genes in deep subseafloor sedimentary metagenomes.</title>
        <authorList>
            <person name="Kawai M."/>
            <person name="Futagami T."/>
            <person name="Toyoda A."/>
            <person name="Takaki Y."/>
            <person name="Nishi S."/>
            <person name="Hori S."/>
            <person name="Arai W."/>
            <person name="Tsubouchi T."/>
            <person name="Morono Y."/>
            <person name="Uchiyama I."/>
            <person name="Ito T."/>
            <person name="Fujiyama A."/>
            <person name="Inagaki F."/>
            <person name="Takami H."/>
        </authorList>
    </citation>
    <scope>NUCLEOTIDE SEQUENCE</scope>
    <source>
        <strain evidence="7">Expedition CK06-06</strain>
    </source>
</reference>
<dbReference type="GO" id="GO:0019698">
    <property type="term" value="P:D-galacturonate catabolic process"/>
    <property type="evidence" value="ECO:0007669"/>
    <property type="project" value="TreeGrafter"/>
</dbReference>
<feature type="non-terminal residue" evidence="7">
    <location>
        <position position="1"/>
    </location>
</feature>
<dbReference type="GO" id="GO:0008880">
    <property type="term" value="F:glucuronate isomerase activity"/>
    <property type="evidence" value="ECO:0007669"/>
    <property type="project" value="UniProtKB-EC"/>
</dbReference>
<protein>
    <recommendedName>
        <fullName evidence="5">Uronate isomerase</fullName>
        <ecNumber evidence="4">5.3.1.12</ecNumber>
    </recommendedName>
</protein>
<dbReference type="PANTHER" id="PTHR30068">
    <property type="entry name" value="URONATE ISOMERASE"/>
    <property type="match status" value="1"/>
</dbReference>
<evidence type="ECO:0000256" key="2">
    <source>
        <dbReference type="ARBA" id="ARBA00004892"/>
    </source>
</evidence>
<dbReference type="UniPathway" id="UPA00246"/>
<comment type="catalytic activity">
    <reaction evidence="1">
        <text>D-glucuronate = D-fructuronate</text>
        <dbReference type="Rhea" id="RHEA:13049"/>
        <dbReference type="ChEBI" id="CHEBI:58720"/>
        <dbReference type="ChEBI" id="CHEBI:59863"/>
        <dbReference type="EC" id="5.3.1.12"/>
    </reaction>
</comment>
<comment type="caution">
    <text evidence="7">The sequence shown here is derived from an EMBL/GenBank/DDBJ whole genome shotgun (WGS) entry which is preliminary data.</text>
</comment>
<evidence type="ECO:0000256" key="4">
    <source>
        <dbReference type="ARBA" id="ARBA00012546"/>
    </source>
</evidence>
<proteinExistence type="inferred from homology"/>
<dbReference type="Gene3D" id="3.20.20.140">
    <property type="entry name" value="Metal-dependent hydrolases"/>
    <property type="match status" value="1"/>
</dbReference>